<keyword evidence="1" id="KW-1133">Transmembrane helix</keyword>
<evidence type="ECO:0000256" key="1">
    <source>
        <dbReference type="SAM" id="Phobius"/>
    </source>
</evidence>
<comment type="caution">
    <text evidence="2">The sequence shown here is derived from an EMBL/GenBank/DDBJ whole genome shotgun (WGS) entry which is preliminary data.</text>
</comment>
<gene>
    <name evidence="2" type="ORF">T11_14345</name>
</gene>
<dbReference type="Proteomes" id="UP000055024">
    <property type="component" value="Unassembled WGS sequence"/>
</dbReference>
<sequence>MEIVGKALEHKTPGKTNRKIILAGSAASWGIAAAIFGNSREHSFAKNSLRTTLNHLQFYM</sequence>
<dbReference type="EMBL" id="JYDP01000419">
    <property type="protein sequence ID" value="KRZ00684.1"/>
    <property type="molecule type" value="Genomic_DNA"/>
</dbReference>
<evidence type="ECO:0000313" key="3">
    <source>
        <dbReference type="Proteomes" id="UP000055024"/>
    </source>
</evidence>
<evidence type="ECO:0000313" key="2">
    <source>
        <dbReference type="EMBL" id="KRZ00684.1"/>
    </source>
</evidence>
<feature type="transmembrane region" description="Helical" evidence="1">
    <location>
        <begin position="20"/>
        <end position="37"/>
    </location>
</feature>
<name>A0A0V1GR04_9BILA</name>
<protein>
    <submittedName>
        <fullName evidence="2">Uncharacterized protein</fullName>
    </submittedName>
</protein>
<keyword evidence="1" id="KW-0472">Membrane</keyword>
<dbReference type="AlphaFoldDB" id="A0A0V1GR04"/>
<accession>A0A0V1GR04</accession>
<organism evidence="2 3">
    <name type="scientific">Trichinella zimbabwensis</name>
    <dbReference type="NCBI Taxonomy" id="268475"/>
    <lineage>
        <taxon>Eukaryota</taxon>
        <taxon>Metazoa</taxon>
        <taxon>Ecdysozoa</taxon>
        <taxon>Nematoda</taxon>
        <taxon>Enoplea</taxon>
        <taxon>Dorylaimia</taxon>
        <taxon>Trichinellida</taxon>
        <taxon>Trichinellidae</taxon>
        <taxon>Trichinella</taxon>
    </lineage>
</organism>
<proteinExistence type="predicted"/>
<keyword evidence="1" id="KW-0812">Transmembrane</keyword>
<keyword evidence="3" id="KW-1185">Reference proteome</keyword>
<reference evidence="2 3" key="1">
    <citation type="submission" date="2015-01" db="EMBL/GenBank/DDBJ databases">
        <title>Evolution of Trichinella species and genotypes.</title>
        <authorList>
            <person name="Korhonen P.K."/>
            <person name="Edoardo P."/>
            <person name="Giuseppe L.R."/>
            <person name="Gasser R.B."/>
        </authorList>
    </citation>
    <scope>NUCLEOTIDE SEQUENCE [LARGE SCALE GENOMIC DNA]</scope>
    <source>
        <strain evidence="2">ISS1029</strain>
    </source>
</reference>